<proteinExistence type="predicted"/>
<dbReference type="InterPro" id="IPR011049">
    <property type="entry name" value="Serralysin-like_metalloprot_C"/>
</dbReference>
<dbReference type="AlphaFoldDB" id="A0A0F9VD75"/>
<organism evidence="1">
    <name type="scientific">marine sediment metagenome</name>
    <dbReference type="NCBI Taxonomy" id="412755"/>
    <lineage>
        <taxon>unclassified sequences</taxon>
        <taxon>metagenomes</taxon>
        <taxon>ecological metagenomes</taxon>
    </lineage>
</organism>
<gene>
    <name evidence="1" type="ORF">LCGC14_0113400</name>
</gene>
<dbReference type="Gene3D" id="2.150.10.10">
    <property type="entry name" value="Serralysin-like metalloprotease, C-terminal"/>
    <property type="match status" value="1"/>
</dbReference>
<sequence>MAFRVSRIFQSIGIGSVLAGLLIGYPVTAAINFGGDHLRPAWDKQWYAVRSYLGEPMNDRIIMYQCDWATAGNILTLKNQMNEGAGRHRIDEGFQVVGASFNDTRTDIGKSAGSNSIMTGFGDFTYFKSGFYVYTSGEKNPNSQQSEVITLHLQNERGIIADVDLQILIYETDKTANLMADYGNEKIGPNTRINGLGAYQTAMTEGAMLISFVNDDMLVGSDASDAIFSWKGSDRLLGLEGDDFVAGEYGINFLTGGPGADHFQLHTDKGQAADLFDTIIDYSPDEGDVLNLRPSMMRLWKGHELDRGTPSQYIWTEASEDHLEVFVRSPSNGGHHHLARILAHPGFKPTQVNIRSLLQSGHIIF</sequence>
<dbReference type="GO" id="GO:0005509">
    <property type="term" value="F:calcium ion binding"/>
    <property type="evidence" value="ECO:0007669"/>
    <property type="project" value="InterPro"/>
</dbReference>
<evidence type="ECO:0000313" key="1">
    <source>
        <dbReference type="EMBL" id="KKO01985.1"/>
    </source>
</evidence>
<dbReference type="EMBL" id="LAZR01000033">
    <property type="protein sequence ID" value="KKO01985.1"/>
    <property type="molecule type" value="Genomic_DNA"/>
</dbReference>
<reference evidence="1" key="1">
    <citation type="journal article" date="2015" name="Nature">
        <title>Complex archaea that bridge the gap between prokaryotes and eukaryotes.</title>
        <authorList>
            <person name="Spang A."/>
            <person name="Saw J.H."/>
            <person name="Jorgensen S.L."/>
            <person name="Zaremba-Niedzwiedzka K."/>
            <person name="Martijn J."/>
            <person name="Lind A.E."/>
            <person name="van Eijk R."/>
            <person name="Schleper C."/>
            <person name="Guy L."/>
            <person name="Ettema T.J."/>
        </authorList>
    </citation>
    <scope>NUCLEOTIDE SEQUENCE</scope>
</reference>
<evidence type="ECO:0008006" key="2">
    <source>
        <dbReference type="Google" id="ProtNLM"/>
    </source>
</evidence>
<accession>A0A0F9VD75</accession>
<name>A0A0F9VD75_9ZZZZ</name>
<protein>
    <recommendedName>
        <fullName evidence="2">Peptidase M10 serralysin C-terminal domain-containing protein</fullName>
    </recommendedName>
</protein>
<comment type="caution">
    <text evidence="1">The sequence shown here is derived from an EMBL/GenBank/DDBJ whole genome shotgun (WGS) entry which is preliminary data.</text>
</comment>
<dbReference type="SUPFAM" id="SSF51120">
    <property type="entry name" value="beta-Roll"/>
    <property type="match status" value="1"/>
</dbReference>
<dbReference type="Pfam" id="PF00353">
    <property type="entry name" value="HemolysinCabind"/>
    <property type="match status" value="1"/>
</dbReference>
<dbReference type="InterPro" id="IPR001343">
    <property type="entry name" value="Hemolysn_Ca-bd"/>
</dbReference>